<proteinExistence type="predicted"/>
<reference evidence="5 6" key="1">
    <citation type="submission" date="2017-06" db="EMBL/GenBank/DDBJ databases">
        <title>Draft genome sequence of anaerobic fermentative bacterium Anaeromicrobium sediminis DY2726D isolated from West Pacific Ocean sediments.</title>
        <authorList>
            <person name="Zeng X."/>
        </authorList>
    </citation>
    <scope>NUCLEOTIDE SEQUENCE [LARGE SCALE GENOMIC DNA]</scope>
    <source>
        <strain evidence="5 6">DY2726D</strain>
    </source>
</reference>
<accession>A0A267MHM9</accession>
<comment type="caution">
    <text evidence="5">The sequence shown here is derived from an EMBL/GenBank/DDBJ whole genome shotgun (WGS) entry which is preliminary data.</text>
</comment>
<dbReference type="InterPro" id="IPR023210">
    <property type="entry name" value="NADP_OxRdtase_dom"/>
</dbReference>
<dbReference type="Pfam" id="PF00248">
    <property type="entry name" value="Aldo_ket_red"/>
    <property type="match status" value="1"/>
</dbReference>
<protein>
    <submittedName>
        <fullName evidence="5">Aldo/keto reductase</fullName>
    </submittedName>
</protein>
<dbReference type="RefSeq" id="WP_095133809.1">
    <property type="nucleotide sequence ID" value="NZ_NIBG01000009.1"/>
</dbReference>
<dbReference type="Pfam" id="PF13187">
    <property type="entry name" value="Fer4_9"/>
    <property type="match status" value="1"/>
</dbReference>
<dbReference type="Gene3D" id="1.10.1060.10">
    <property type="entry name" value="Alpha-helical ferredoxin"/>
    <property type="match status" value="1"/>
</dbReference>
<keyword evidence="2" id="KW-0408">Iron</keyword>
<dbReference type="GO" id="GO:0051536">
    <property type="term" value="F:iron-sulfur cluster binding"/>
    <property type="evidence" value="ECO:0007669"/>
    <property type="project" value="UniProtKB-KW"/>
</dbReference>
<organism evidence="5 6">
    <name type="scientific">Anaeromicrobium sediminis</name>
    <dbReference type="NCBI Taxonomy" id="1478221"/>
    <lineage>
        <taxon>Bacteria</taxon>
        <taxon>Bacillati</taxon>
        <taxon>Bacillota</taxon>
        <taxon>Clostridia</taxon>
        <taxon>Peptostreptococcales</taxon>
        <taxon>Thermotaleaceae</taxon>
        <taxon>Anaeromicrobium</taxon>
    </lineage>
</organism>
<evidence type="ECO:0000256" key="2">
    <source>
        <dbReference type="ARBA" id="ARBA00023004"/>
    </source>
</evidence>
<sequence length="386" mass="44177">MLYRKFGKTNEEVSVLGFGCMRLPVIDGDQTKIDEEKAIKMIRHAIDNGVNYIDTAYPYHGAGFDKGGESEPFVGKALKDGYRERVKIATKLPSWLVQTREDMDRLLDEQLKRIQTDVIDFYLVHTLNKSLWANLKKLGIDEFLDKAIKDGKIKHAGFSFHDDIDTFKEIVDYYDWSFCQIQYNYLDENYQAGKEGLEYAANKGLGVAIMEPLRGGSLVKKMPKEILDAWNEAPVIRTPAQWALRWLWNHPEVSVVLSGMTEMEHVEDNINTAKEGEANSLNEKEVDLIDFAKKVFKEKMKVNCTACRYCMPCPVGVDIPQNFALYNNGYLFDNIENAKMQYNMLLGKEAKASNCVECGKCEKHCPQNIAIREELKKVKEVLELNL</sequence>
<dbReference type="PROSITE" id="PS00198">
    <property type="entry name" value="4FE4S_FER_1"/>
    <property type="match status" value="1"/>
</dbReference>
<dbReference type="InterPro" id="IPR053135">
    <property type="entry name" value="AKR2_Oxidoreductase"/>
</dbReference>
<dbReference type="InterPro" id="IPR009051">
    <property type="entry name" value="Helical_ferredxn"/>
</dbReference>
<evidence type="ECO:0000256" key="3">
    <source>
        <dbReference type="ARBA" id="ARBA00023014"/>
    </source>
</evidence>
<dbReference type="PROSITE" id="PS51379">
    <property type="entry name" value="4FE4S_FER_2"/>
    <property type="match status" value="1"/>
</dbReference>
<dbReference type="CDD" id="cd19096">
    <property type="entry name" value="AKR_Fe-S_oxidoreductase"/>
    <property type="match status" value="1"/>
</dbReference>
<dbReference type="InterPro" id="IPR036812">
    <property type="entry name" value="NAD(P)_OxRdtase_dom_sf"/>
</dbReference>
<dbReference type="SUPFAM" id="SSF51430">
    <property type="entry name" value="NAD(P)-linked oxidoreductase"/>
    <property type="match status" value="1"/>
</dbReference>
<gene>
    <name evidence="5" type="ORF">CCE28_11205</name>
</gene>
<dbReference type="EMBL" id="NIBG01000009">
    <property type="protein sequence ID" value="PAB59079.1"/>
    <property type="molecule type" value="Genomic_DNA"/>
</dbReference>
<evidence type="ECO:0000313" key="5">
    <source>
        <dbReference type="EMBL" id="PAB59079.1"/>
    </source>
</evidence>
<name>A0A267MHM9_9FIRM</name>
<evidence type="ECO:0000256" key="1">
    <source>
        <dbReference type="ARBA" id="ARBA00022723"/>
    </source>
</evidence>
<dbReference type="InterPro" id="IPR017900">
    <property type="entry name" value="4Fe4S_Fe_S_CS"/>
</dbReference>
<dbReference type="Gene3D" id="3.20.20.100">
    <property type="entry name" value="NADP-dependent oxidoreductase domain"/>
    <property type="match status" value="1"/>
</dbReference>
<dbReference type="SUPFAM" id="SSF46548">
    <property type="entry name" value="alpha-helical ferredoxin"/>
    <property type="match status" value="1"/>
</dbReference>
<dbReference type="PANTHER" id="PTHR43312:SF2">
    <property type="entry name" value="OXIDOREDUCTASE"/>
    <property type="match status" value="1"/>
</dbReference>
<keyword evidence="3" id="KW-0411">Iron-sulfur</keyword>
<dbReference type="OrthoDB" id="9773828at2"/>
<feature type="domain" description="4Fe-4S ferredoxin-type" evidence="4">
    <location>
        <begin position="346"/>
        <end position="374"/>
    </location>
</feature>
<dbReference type="PANTHER" id="PTHR43312">
    <property type="entry name" value="D-THREO-ALDOSE 1-DEHYDROGENASE"/>
    <property type="match status" value="1"/>
</dbReference>
<dbReference type="AlphaFoldDB" id="A0A267MHM9"/>
<keyword evidence="1" id="KW-0479">Metal-binding</keyword>
<dbReference type="Proteomes" id="UP000216024">
    <property type="component" value="Unassembled WGS sequence"/>
</dbReference>
<keyword evidence="6" id="KW-1185">Reference proteome</keyword>
<dbReference type="GO" id="GO:0046872">
    <property type="term" value="F:metal ion binding"/>
    <property type="evidence" value="ECO:0007669"/>
    <property type="project" value="UniProtKB-KW"/>
</dbReference>
<dbReference type="InterPro" id="IPR017896">
    <property type="entry name" value="4Fe4S_Fe-S-bd"/>
</dbReference>
<evidence type="ECO:0000259" key="4">
    <source>
        <dbReference type="PROSITE" id="PS51379"/>
    </source>
</evidence>
<evidence type="ECO:0000313" key="6">
    <source>
        <dbReference type="Proteomes" id="UP000216024"/>
    </source>
</evidence>